<dbReference type="Proteomes" id="UP001346877">
    <property type="component" value="Chromosome"/>
</dbReference>
<protein>
    <submittedName>
        <fullName evidence="4">Transposase</fullName>
    </submittedName>
</protein>
<accession>A0ABZ1PIY3</accession>
<dbReference type="InterPro" id="IPR008490">
    <property type="entry name" value="Transposase_InsH_N"/>
</dbReference>
<feature type="region of interest" description="Disordered" evidence="1">
    <location>
        <begin position="185"/>
        <end position="208"/>
    </location>
</feature>
<sequence>MARDYRPVLRDQVFLLPPDMRDWLPQDHLVWFVLDVVETLDVSAFEASRRRGGVGAAGYDPRMLLALLVYAYCRGVRSSRQVERLCHTDVAFKVLCAGDIPDHATIARFRASSEVAFAGLFTQVLMIAARAGLARFGTIAIDGTKIAANASIDANRGPDWFDQQARQIVTGIVEEAAGVDACENTQAPRGGSESNGDRVPTALADRSGRAERIRRAAAELAEQQQRLQADDDARNKTAQARLQASRAGQPVRGRIPDGPLRLAEARAHLERELREHQAKLERRAALIAAGKKPMGAPPVPIEEHSRIVRARRVVAAAETAATAAGNHQAPAKSLPKTVANITDPDSRVMPTRRGFLQGYNAQVAVTSDHVITAVDVNRNPNDMGSFVPMMTAAVAAAAGVHQATGLPDHQIGLVLADAGYCSNSNLDAPGPDRLIALGKSREQAAAALHSPTDGPPPVDASTREAMAHRLRTPEGAKAYKRRGATVEPSIGTLKTILDRFSRRGIAAAQSELNLAAAAYNIRKIHTAAA</sequence>
<proteinExistence type="predicted"/>
<dbReference type="PANTHER" id="PTHR33408:SF2">
    <property type="entry name" value="TRANSPOSASE DDE DOMAIN-CONTAINING PROTEIN"/>
    <property type="match status" value="1"/>
</dbReference>
<evidence type="ECO:0000256" key="1">
    <source>
        <dbReference type="SAM" id="MobiDB-lite"/>
    </source>
</evidence>
<dbReference type="InterPro" id="IPR025668">
    <property type="entry name" value="Tnp_DDE_dom"/>
</dbReference>
<keyword evidence="5" id="KW-1185">Reference proteome</keyword>
<dbReference type="PANTHER" id="PTHR33408">
    <property type="entry name" value="TRANSPOSASE"/>
    <property type="match status" value="1"/>
</dbReference>
<reference evidence="4 5" key="1">
    <citation type="submission" date="2022-10" db="EMBL/GenBank/DDBJ databases">
        <title>The complete genomes of actinobacterial strains from the NBC collection.</title>
        <authorList>
            <person name="Joergensen T.S."/>
            <person name="Alvarez Arevalo M."/>
            <person name="Sterndorff E.B."/>
            <person name="Faurdal D."/>
            <person name="Vuksanovic O."/>
            <person name="Mourched A.-S."/>
            <person name="Charusanti P."/>
            <person name="Shaw S."/>
            <person name="Blin K."/>
            <person name="Weber T."/>
        </authorList>
    </citation>
    <scope>NUCLEOTIDE SEQUENCE [LARGE SCALE GENOMIC DNA]</scope>
    <source>
        <strain evidence="4 5">NBC_00396</strain>
    </source>
</reference>
<dbReference type="Pfam" id="PF05598">
    <property type="entry name" value="DUF772"/>
    <property type="match status" value="1"/>
</dbReference>
<organism evidence="4 5">
    <name type="scientific">Micromonospora zamorensis</name>
    <dbReference type="NCBI Taxonomy" id="709883"/>
    <lineage>
        <taxon>Bacteria</taxon>
        <taxon>Bacillati</taxon>
        <taxon>Actinomycetota</taxon>
        <taxon>Actinomycetes</taxon>
        <taxon>Micromonosporales</taxon>
        <taxon>Micromonosporaceae</taxon>
        <taxon>Micromonospora</taxon>
    </lineage>
</organism>
<gene>
    <name evidence="4" type="ORF">OG375_04660</name>
</gene>
<evidence type="ECO:0000313" key="5">
    <source>
        <dbReference type="Proteomes" id="UP001346877"/>
    </source>
</evidence>
<evidence type="ECO:0000259" key="2">
    <source>
        <dbReference type="Pfam" id="PF05598"/>
    </source>
</evidence>
<feature type="region of interest" description="Disordered" evidence="1">
    <location>
        <begin position="222"/>
        <end position="257"/>
    </location>
</feature>
<feature type="domain" description="Transposase DDE" evidence="3">
    <location>
        <begin position="462"/>
        <end position="525"/>
    </location>
</feature>
<evidence type="ECO:0000313" key="4">
    <source>
        <dbReference type="EMBL" id="WUI83655.1"/>
    </source>
</evidence>
<dbReference type="RefSeq" id="WP_328372877.1">
    <property type="nucleotide sequence ID" value="NZ_CP107941.1"/>
</dbReference>
<dbReference type="Pfam" id="PF13751">
    <property type="entry name" value="DDE_Tnp_1_6"/>
    <property type="match status" value="1"/>
</dbReference>
<evidence type="ECO:0000259" key="3">
    <source>
        <dbReference type="Pfam" id="PF13751"/>
    </source>
</evidence>
<name>A0ABZ1PIY3_9ACTN</name>
<dbReference type="EMBL" id="CP107941">
    <property type="protein sequence ID" value="WUI83655.1"/>
    <property type="molecule type" value="Genomic_DNA"/>
</dbReference>
<feature type="domain" description="Transposase InsH N-terminal" evidence="2">
    <location>
        <begin position="20"/>
        <end position="111"/>
    </location>
</feature>